<evidence type="ECO:0000256" key="5">
    <source>
        <dbReference type="SAM" id="SignalP"/>
    </source>
</evidence>
<evidence type="ECO:0008006" key="8">
    <source>
        <dbReference type="Google" id="ProtNLM"/>
    </source>
</evidence>
<protein>
    <recommendedName>
        <fullName evidence="8">Bacterial extracellular solute-binding protein</fullName>
    </recommendedName>
</protein>
<evidence type="ECO:0000256" key="1">
    <source>
        <dbReference type="ARBA" id="ARBA00004196"/>
    </source>
</evidence>
<dbReference type="Pfam" id="PF13416">
    <property type="entry name" value="SBP_bac_8"/>
    <property type="match status" value="1"/>
</dbReference>
<dbReference type="RefSeq" id="WP_122630176.1">
    <property type="nucleotide sequence ID" value="NZ_UPPP01000116.1"/>
</dbReference>
<dbReference type="PROSITE" id="PS51257">
    <property type="entry name" value="PROKAR_LIPOPROTEIN"/>
    <property type="match status" value="1"/>
</dbReference>
<dbReference type="InterPro" id="IPR050490">
    <property type="entry name" value="Bact_solute-bd_prot1"/>
</dbReference>
<evidence type="ECO:0000256" key="2">
    <source>
        <dbReference type="ARBA" id="ARBA00008520"/>
    </source>
</evidence>
<feature type="signal peptide" evidence="5">
    <location>
        <begin position="1"/>
        <end position="23"/>
    </location>
</feature>
<proteinExistence type="inferred from homology"/>
<feature type="chain" id="PRO_5038906109" description="Bacterial extracellular solute-binding protein" evidence="5">
    <location>
        <begin position="24"/>
        <end position="447"/>
    </location>
</feature>
<dbReference type="Gene3D" id="3.40.190.10">
    <property type="entry name" value="Periplasmic binding protein-like II"/>
    <property type="match status" value="2"/>
</dbReference>
<dbReference type="GO" id="GO:0030313">
    <property type="term" value="C:cell envelope"/>
    <property type="evidence" value="ECO:0007669"/>
    <property type="project" value="UniProtKB-SubCell"/>
</dbReference>
<organism evidence="6 7">
    <name type="scientific">Lucifera butyrica</name>
    <dbReference type="NCBI Taxonomy" id="1351585"/>
    <lineage>
        <taxon>Bacteria</taxon>
        <taxon>Bacillati</taxon>
        <taxon>Bacillota</taxon>
        <taxon>Negativicutes</taxon>
        <taxon>Veillonellales</taxon>
        <taxon>Veillonellaceae</taxon>
        <taxon>Lucifera</taxon>
    </lineage>
</organism>
<dbReference type="Proteomes" id="UP000277811">
    <property type="component" value="Unassembled WGS sequence"/>
</dbReference>
<dbReference type="InterPro" id="IPR006059">
    <property type="entry name" value="SBP"/>
</dbReference>
<evidence type="ECO:0000313" key="7">
    <source>
        <dbReference type="Proteomes" id="UP000277811"/>
    </source>
</evidence>
<evidence type="ECO:0000256" key="3">
    <source>
        <dbReference type="ARBA" id="ARBA00022448"/>
    </source>
</evidence>
<evidence type="ECO:0000256" key="4">
    <source>
        <dbReference type="ARBA" id="ARBA00022729"/>
    </source>
</evidence>
<keyword evidence="3" id="KW-0813">Transport</keyword>
<dbReference type="AlphaFoldDB" id="A0A498RDJ7"/>
<sequence length="447" mass="49010">MKGRKMIAAALLAVLVAVLSACGGPQQQAQGGQQPVKVVFWYSVGGKVAEATKALVDQFNKTHPGIQVEAVFQGSYDDALNKLKQSIRSNATPNVMQVYDIGTRFMIDSKAIVPVQKWIDADKLDTSSFEPNILAYYTVDNKLYSMPFNTSTPILYYNKDMFKAAGLDPEKPPRTFEEVAASAKKLTVRDDSGKVTRPGLTLAIYGWFFEQFMAEENALYANQSNGRDGAATAVAYDNAQGEKILNWWNDMVKDGVCENIGRKTSDSQKAFIAGQTAMTIDSTGVLPDIMDGINGKFQVGTAFMPRPAGSDGGVIIGGGSLWLMGNHSAAEEKAAWEFIKFMTAPEQQAYWHIHTGYFPITKLAYNEENLKQFHQKYPQFKVAIDQLHSSPITRATQGALLGVFTQGRQEIETAIEQVLNGQATAAEALKKAAARVNEAIARYNQTK</sequence>
<keyword evidence="4 5" id="KW-0732">Signal</keyword>
<dbReference type="OrthoDB" id="9795467at2"/>
<gene>
    <name evidence="6" type="ORF">LUCI_4679</name>
</gene>
<reference evidence="6 7" key="1">
    <citation type="submission" date="2018-06" db="EMBL/GenBank/DDBJ databases">
        <authorList>
            <person name="Strepis N."/>
        </authorList>
    </citation>
    <scope>NUCLEOTIDE SEQUENCE [LARGE SCALE GENOMIC DNA]</scope>
    <source>
        <strain evidence="6">LUCI</strain>
    </source>
</reference>
<accession>A0A498RDJ7</accession>
<comment type="similarity">
    <text evidence="2">Belongs to the bacterial solute-binding protein 1 family.</text>
</comment>
<keyword evidence="7" id="KW-1185">Reference proteome</keyword>
<dbReference type="EMBL" id="UPPP01000116">
    <property type="protein sequence ID" value="VBB09389.1"/>
    <property type="molecule type" value="Genomic_DNA"/>
</dbReference>
<dbReference type="SUPFAM" id="SSF53850">
    <property type="entry name" value="Periplasmic binding protein-like II"/>
    <property type="match status" value="1"/>
</dbReference>
<evidence type="ECO:0000313" key="6">
    <source>
        <dbReference type="EMBL" id="VBB09389.1"/>
    </source>
</evidence>
<dbReference type="CDD" id="cd14748">
    <property type="entry name" value="PBP2_UgpB"/>
    <property type="match status" value="1"/>
</dbReference>
<dbReference type="PANTHER" id="PTHR43649">
    <property type="entry name" value="ARABINOSE-BINDING PROTEIN-RELATED"/>
    <property type="match status" value="1"/>
</dbReference>
<comment type="subcellular location">
    <subcellularLocation>
        <location evidence="1">Cell envelope</location>
    </subcellularLocation>
</comment>
<name>A0A498RDJ7_9FIRM</name>
<dbReference type="PANTHER" id="PTHR43649:SF31">
    <property type="entry name" value="SN-GLYCEROL-3-PHOSPHATE-BINDING PERIPLASMIC PROTEIN UGPB"/>
    <property type="match status" value="1"/>
</dbReference>